<keyword evidence="4" id="KW-1185">Reference proteome</keyword>
<feature type="transmembrane region" description="Helical" evidence="2">
    <location>
        <begin position="198"/>
        <end position="221"/>
    </location>
</feature>
<dbReference type="GO" id="GO:0016020">
    <property type="term" value="C:membrane"/>
    <property type="evidence" value="ECO:0007669"/>
    <property type="project" value="InterPro"/>
</dbReference>
<accession>A0A7J7NHT7</accession>
<dbReference type="GO" id="GO:0015297">
    <property type="term" value="F:antiporter activity"/>
    <property type="evidence" value="ECO:0007669"/>
    <property type="project" value="InterPro"/>
</dbReference>
<evidence type="ECO:0000313" key="3">
    <source>
        <dbReference type="EMBL" id="KAF6166570.1"/>
    </source>
</evidence>
<dbReference type="GO" id="GO:0042910">
    <property type="term" value="F:xenobiotic transmembrane transporter activity"/>
    <property type="evidence" value="ECO:0007669"/>
    <property type="project" value="InterPro"/>
</dbReference>
<organism evidence="3 4">
    <name type="scientific">Kingdonia uniflora</name>
    <dbReference type="NCBI Taxonomy" id="39325"/>
    <lineage>
        <taxon>Eukaryota</taxon>
        <taxon>Viridiplantae</taxon>
        <taxon>Streptophyta</taxon>
        <taxon>Embryophyta</taxon>
        <taxon>Tracheophyta</taxon>
        <taxon>Spermatophyta</taxon>
        <taxon>Magnoliopsida</taxon>
        <taxon>Ranunculales</taxon>
        <taxon>Circaeasteraceae</taxon>
        <taxon>Kingdonia</taxon>
    </lineage>
</organism>
<feature type="transmembrane region" description="Helical" evidence="2">
    <location>
        <begin position="167"/>
        <end position="186"/>
    </location>
</feature>
<evidence type="ECO:0000256" key="1">
    <source>
        <dbReference type="ARBA" id="ARBA00010199"/>
    </source>
</evidence>
<keyword evidence="2" id="KW-0812">Transmembrane</keyword>
<dbReference type="OrthoDB" id="2126698at2759"/>
<dbReference type="Proteomes" id="UP000541444">
    <property type="component" value="Unassembled WGS sequence"/>
</dbReference>
<feature type="transmembrane region" description="Helical" evidence="2">
    <location>
        <begin position="227"/>
        <end position="247"/>
    </location>
</feature>
<feature type="transmembrane region" description="Helical" evidence="2">
    <location>
        <begin position="120"/>
        <end position="147"/>
    </location>
</feature>
<evidence type="ECO:0000313" key="4">
    <source>
        <dbReference type="Proteomes" id="UP000541444"/>
    </source>
</evidence>
<comment type="similarity">
    <text evidence="1">Belongs to the multi antimicrobial extrusion (MATE) (TC 2.A.66.1) family.</text>
</comment>
<protein>
    <submittedName>
        <fullName evidence="3">Uncharacterized protein</fullName>
    </submittedName>
</protein>
<dbReference type="EMBL" id="JACGCM010000786">
    <property type="protein sequence ID" value="KAF6166570.1"/>
    <property type="molecule type" value="Genomic_DNA"/>
</dbReference>
<dbReference type="PANTHER" id="PTHR11206">
    <property type="entry name" value="MULTIDRUG RESISTANCE PROTEIN"/>
    <property type="match status" value="1"/>
</dbReference>
<gene>
    <name evidence="3" type="ORF">GIB67_005432</name>
</gene>
<comment type="caution">
    <text evidence="3">The sequence shown here is derived from an EMBL/GenBank/DDBJ whole genome shotgun (WGS) entry which is preliminary data.</text>
</comment>
<dbReference type="AlphaFoldDB" id="A0A7J7NHT7"/>
<keyword evidence="2" id="KW-1133">Transmembrane helix</keyword>
<evidence type="ECO:0000256" key="2">
    <source>
        <dbReference type="SAM" id="Phobius"/>
    </source>
</evidence>
<reference evidence="3 4" key="1">
    <citation type="journal article" date="2020" name="IScience">
        <title>Genome Sequencing of the Endangered Kingdonia uniflora (Circaeasteraceae, Ranunculales) Reveals Potential Mechanisms of Evolutionary Specialization.</title>
        <authorList>
            <person name="Sun Y."/>
            <person name="Deng T."/>
            <person name="Zhang A."/>
            <person name="Moore M.J."/>
            <person name="Landis J.B."/>
            <person name="Lin N."/>
            <person name="Zhang H."/>
            <person name="Zhang X."/>
            <person name="Huang J."/>
            <person name="Zhang X."/>
            <person name="Sun H."/>
            <person name="Wang H."/>
        </authorList>
    </citation>
    <scope>NUCLEOTIDE SEQUENCE [LARGE SCALE GENOMIC DNA]</scope>
    <source>
        <strain evidence="3">TB1705</strain>
        <tissue evidence="3">Leaf</tissue>
    </source>
</reference>
<sequence length="275" mass="30385">MGSSETERSSPMVEKRLVRVFEQAMRSSSASVLCGGNEKVKHESKKMWSIAGPAILTAVTQFSIEFVTIGFVGHLGDVELASLCSSKCYRRLCLWNHDSLFGFRTFPRCMDRLLDIGFQVLVWFKLSFASAIMLCLELWYFTAIILLVGSLKNPEIAVDAVPICMSLQLWTLMIALGFSAAVSVRVSNELGDGNPKAARSAVVVAVFTSFMFGIFFTGVAVGADWHFLIAIVNGGCYYIIGLPFGTLNLEFRHWKLRSAPRRGVGHLKLIKVNLA</sequence>
<proteinExistence type="inferred from homology"/>
<dbReference type="Pfam" id="PF01554">
    <property type="entry name" value="MatE"/>
    <property type="match status" value="1"/>
</dbReference>
<name>A0A7J7NHT7_9MAGN</name>
<keyword evidence="2" id="KW-0472">Membrane</keyword>
<dbReference type="InterPro" id="IPR002528">
    <property type="entry name" value="MATE_fam"/>
</dbReference>